<dbReference type="Proteomes" id="UP001497623">
    <property type="component" value="Unassembled WGS sequence"/>
</dbReference>
<organism evidence="1 2">
    <name type="scientific">Meganyctiphanes norvegica</name>
    <name type="common">Northern krill</name>
    <name type="synonym">Thysanopoda norvegica</name>
    <dbReference type="NCBI Taxonomy" id="48144"/>
    <lineage>
        <taxon>Eukaryota</taxon>
        <taxon>Metazoa</taxon>
        <taxon>Ecdysozoa</taxon>
        <taxon>Arthropoda</taxon>
        <taxon>Crustacea</taxon>
        <taxon>Multicrustacea</taxon>
        <taxon>Malacostraca</taxon>
        <taxon>Eumalacostraca</taxon>
        <taxon>Eucarida</taxon>
        <taxon>Euphausiacea</taxon>
        <taxon>Euphausiidae</taxon>
        <taxon>Meganyctiphanes</taxon>
    </lineage>
</organism>
<dbReference type="EMBL" id="CAXKWB010044010">
    <property type="protein sequence ID" value="CAL4160273.1"/>
    <property type="molecule type" value="Genomic_DNA"/>
</dbReference>
<comment type="caution">
    <text evidence="1">The sequence shown here is derived from an EMBL/GenBank/DDBJ whole genome shotgun (WGS) entry which is preliminary data.</text>
</comment>
<proteinExistence type="predicted"/>
<keyword evidence="2" id="KW-1185">Reference proteome</keyword>
<evidence type="ECO:0000313" key="2">
    <source>
        <dbReference type="Proteomes" id="UP001497623"/>
    </source>
</evidence>
<dbReference type="PANTHER" id="PTHR31196:SF2">
    <property type="entry name" value="RNA POLYMERASE II NUCLEAR LOCALIZATION PROTEIN SLC7A6OS-RELATED"/>
    <property type="match status" value="1"/>
</dbReference>
<evidence type="ECO:0000313" key="1">
    <source>
        <dbReference type="EMBL" id="CAL4160273.1"/>
    </source>
</evidence>
<feature type="non-terminal residue" evidence="1">
    <location>
        <position position="146"/>
    </location>
</feature>
<dbReference type="InterPro" id="IPR040218">
    <property type="entry name" value="SLC7A6OS"/>
</dbReference>
<gene>
    <name evidence="1" type="ORF">MNOR_LOCUS32403</name>
</gene>
<protein>
    <submittedName>
        <fullName evidence="1">Uncharacterized protein</fullName>
    </submittedName>
</protein>
<dbReference type="PANTHER" id="PTHR31196">
    <property type="entry name" value="RNA POLYMERASE II NUCLEAR LOCALIZATION PROTEIN SLC7A6OS-RELATED"/>
    <property type="match status" value="1"/>
</dbReference>
<accession>A0AAV2S596</accession>
<dbReference type="AlphaFoldDB" id="A0AAV2S596"/>
<sequence length="146" mass="16507">FKEEMATIIRIKRRHDEEPAEKLVVASKKARTEETSDEVVKNDSAVIQTLLKRITTVGLEAEAFDATHISKLVRHAADLKEDYKKPPKHSIKDDLREKIKTTGNAQRYKIVSALRKGPSKAEDAASNNLHILDVEQHIEALTKNLM</sequence>
<dbReference type="GO" id="GO:0032502">
    <property type="term" value="P:developmental process"/>
    <property type="evidence" value="ECO:0007669"/>
    <property type="project" value="TreeGrafter"/>
</dbReference>
<name>A0AAV2S596_MEGNR</name>
<reference evidence="1 2" key="1">
    <citation type="submission" date="2024-05" db="EMBL/GenBank/DDBJ databases">
        <authorList>
            <person name="Wallberg A."/>
        </authorList>
    </citation>
    <scope>NUCLEOTIDE SEQUENCE [LARGE SCALE GENOMIC DNA]</scope>
</reference>
<feature type="non-terminal residue" evidence="1">
    <location>
        <position position="1"/>
    </location>
</feature>